<dbReference type="Proteomes" id="UP000201566">
    <property type="component" value="Segment"/>
</dbReference>
<evidence type="ECO:0000256" key="2">
    <source>
        <dbReference type="SAM" id="Phobius"/>
    </source>
</evidence>
<sequence>MSQPTTSKRRVRNSMETRGPCPLREQSGVAFFQCVCSSRWTSQDRRSGSTAANKSPHTPSLVKKRQTNRAHALDLALRRSCSLFVAPLCRDKEREREREEEKKEMGCKGDYEMKSLDAKDDFRTPPTGPPTARPPKPRRRCTRKRCFWGACFPAAVGAVFAVALLAAAIVFVPWFLVDIWPDMVLEESMEATTCLVTNRTVIDTKWVDANTRLLYMPGLAVVVSAGPRTAVATARIENADSWMSAEVMGDYFARYPINATSPCYANDERVAMQPGVDGIGRRLGGCIAITVTAFVSVLLLALFAAPLLYCVRIVMY</sequence>
<dbReference type="KEGG" id="vg:16512281"/>
<evidence type="ECO:0000313" key="3">
    <source>
        <dbReference type="EMBL" id="AGO83238.2"/>
    </source>
</evidence>
<evidence type="ECO:0000313" key="4">
    <source>
        <dbReference type="Proteomes" id="UP000201566"/>
    </source>
</evidence>
<feature type="region of interest" description="Disordered" evidence="1">
    <location>
        <begin position="44"/>
        <end position="67"/>
    </location>
</feature>
<organism evidence="3 4">
    <name type="scientific">Pandoravirus dulcis</name>
    <dbReference type="NCBI Taxonomy" id="1349409"/>
    <lineage>
        <taxon>Viruses</taxon>
        <taxon>Pandoravirus</taxon>
    </lineage>
</organism>
<protein>
    <submittedName>
        <fullName evidence="3">Uncharacterized protein</fullName>
    </submittedName>
</protein>
<dbReference type="EMBL" id="KC977570">
    <property type="protein sequence ID" value="AGO83238.2"/>
    <property type="molecule type" value="Genomic_DNA"/>
</dbReference>
<gene>
    <name evidence="3" type="ORF">pdul_cds_980</name>
</gene>
<feature type="region of interest" description="Disordered" evidence="1">
    <location>
        <begin position="1"/>
        <end position="22"/>
    </location>
</feature>
<name>S4VS64_9VIRU</name>
<feature type="region of interest" description="Disordered" evidence="1">
    <location>
        <begin position="118"/>
        <end position="139"/>
    </location>
</feature>
<keyword evidence="2" id="KW-0472">Membrane</keyword>
<dbReference type="GeneID" id="16512281"/>
<keyword evidence="2" id="KW-1133">Transmembrane helix</keyword>
<feature type="compositionally biased region" description="Polar residues" evidence="1">
    <location>
        <begin position="48"/>
        <end position="58"/>
    </location>
</feature>
<keyword evidence="2" id="KW-0812">Transmembrane</keyword>
<feature type="transmembrane region" description="Helical" evidence="2">
    <location>
        <begin position="146"/>
        <end position="176"/>
    </location>
</feature>
<evidence type="ECO:0000256" key="1">
    <source>
        <dbReference type="SAM" id="MobiDB-lite"/>
    </source>
</evidence>
<feature type="transmembrane region" description="Helical" evidence="2">
    <location>
        <begin position="287"/>
        <end position="311"/>
    </location>
</feature>
<accession>S4VS64</accession>
<proteinExistence type="predicted"/>
<reference evidence="3 4" key="1">
    <citation type="journal article" date="2013" name="Science">
        <title>Pandoraviruses: amoeba viruses with genomes up to 2.5 Mb reaching that of parasitic eukaryotes.</title>
        <authorList>
            <person name="Philippe N."/>
            <person name="Legendre M."/>
            <person name="Doutre G."/>
            <person name="Coute Y."/>
            <person name="Poirot O."/>
            <person name="Lescot M."/>
            <person name="Arslan D."/>
            <person name="Seltzer V."/>
            <person name="Bertaux L."/>
            <person name="Bruley C."/>
            <person name="Garin J."/>
            <person name="Claverie J.M."/>
            <person name="Abergel C."/>
        </authorList>
    </citation>
    <scope>NUCLEOTIDE SEQUENCE [LARGE SCALE GENOMIC DNA]</scope>
    <source>
        <strain evidence="3">Melbourne</strain>
    </source>
</reference>
<dbReference type="RefSeq" id="YP_008319907.2">
    <property type="nucleotide sequence ID" value="NC_021858.1"/>
</dbReference>